<accession>A0A1M6QXB5</accession>
<evidence type="ECO:0000313" key="1">
    <source>
        <dbReference type="EMBL" id="SHK24717.1"/>
    </source>
</evidence>
<dbReference type="AlphaFoldDB" id="A0A1M6QXB5"/>
<gene>
    <name evidence="1" type="ORF">SAMN05444000_12347</name>
</gene>
<evidence type="ECO:0000313" key="2">
    <source>
        <dbReference type="Proteomes" id="UP000183982"/>
    </source>
</evidence>
<dbReference type="InterPro" id="IPR010836">
    <property type="entry name" value="SapC"/>
</dbReference>
<dbReference type="OrthoDB" id="9806524at2"/>
<dbReference type="RefSeq" id="WP_073255552.1">
    <property type="nucleotide sequence ID" value="NZ_FQZQ01000023.1"/>
</dbReference>
<sequence length="243" mass="26627">MSMQELFQKAAPLSKEQHSGSFLEAGTGFDFARSMSHVPVLVTEFPDLVSDYIVAFLQSSDKVVVVALLGLKEDENLYLKPDGSWAVKYVPALLRQYPFAAMVGEERRVLCIAEDCPGLNTSGKGTALFGEDGEVSEFVVNVRKLVSSVASAGVRSEAFCARMKELDLLKPIKAVLKDEAGKERRISGLQVINKEALNGLPAKTIKELQANGMLEAIYAHLLSLRNLRDLAARVSVQDKERLN</sequence>
<keyword evidence="2" id="KW-1185">Reference proteome</keyword>
<dbReference type="Proteomes" id="UP000183982">
    <property type="component" value="Unassembled WGS sequence"/>
</dbReference>
<dbReference type="Pfam" id="PF07277">
    <property type="entry name" value="SapC"/>
    <property type="match status" value="1"/>
</dbReference>
<reference evidence="2" key="1">
    <citation type="submission" date="2016-11" db="EMBL/GenBank/DDBJ databases">
        <authorList>
            <person name="Varghese N."/>
            <person name="Submissions S."/>
        </authorList>
    </citation>
    <scope>NUCLEOTIDE SEQUENCE [LARGE SCALE GENOMIC DNA]</scope>
    <source>
        <strain evidence="2">DSM 100564</strain>
    </source>
</reference>
<protein>
    <submittedName>
        <fullName evidence="1">SapC protein</fullName>
    </submittedName>
</protein>
<proteinExistence type="predicted"/>
<dbReference type="EMBL" id="FQZQ01000023">
    <property type="protein sequence ID" value="SHK24717.1"/>
    <property type="molecule type" value="Genomic_DNA"/>
</dbReference>
<organism evidence="1 2">
    <name type="scientific">Shimia gijangensis</name>
    <dbReference type="NCBI Taxonomy" id="1470563"/>
    <lineage>
        <taxon>Bacteria</taxon>
        <taxon>Pseudomonadati</taxon>
        <taxon>Pseudomonadota</taxon>
        <taxon>Alphaproteobacteria</taxon>
        <taxon>Rhodobacterales</taxon>
        <taxon>Roseobacteraceae</taxon>
    </lineage>
</organism>
<name>A0A1M6QXB5_9RHOB</name>
<dbReference type="STRING" id="1470563.SAMN05444000_12347"/>